<evidence type="ECO:0000313" key="4">
    <source>
        <dbReference type="Proteomes" id="UP000601027"/>
    </source>
</evidence>
<evidence type="ECO:0008006" key="5">
    <source>
        <dbReference type="Google" id="ProtNLM"/>
    </source>
</evidence>
<dbReference type="EMBL" id="JAEVHM010000007">
    <property type="protein sequence ID" value="MBM0231004.1"/>
    <property type="molecule type" value="Genomic_DNA"/>
</dbReference>
<protein>
    <recommendedName>
        <fullName evidence="5">WD40 repeat domain-containing protein</fullName>
    </recommendedName>
</protein>
<reference evidence="3 4" key="1">
    <citation type="submission" date="2021-01" db="EMBL/GenBank/DDBJ databases">
        <title>Draft genome sequence of Micromonospora sp. strain STR1_7.</title>
        <authorList>
            <person name="Karlyshev A."/>
            <person name="Jawad R."/>
        </authorList>
    </citation>
    <scope>NUCLEOTIDE SEQUENCE [LARGE SCALE GENOMIC DNA]</scope>
    <source>
        <strain evidence="3 4">STR1-7</strain>
    </source>
</reference>
<proteinExistence type="predicted"/>
<accession>A0ABS1XP34</accession>
<evidence type="ECO:0000256" key="1">
    <source>
        <dbReference type="SAM" id="MobiDB-lite"/>
    </source>
</evidence>
<comment type="caution">
    <text evidence="3">The sequence shown here is derived from an EMBL/GenBank/DDBJ whole genome shotgun (WGS) entry which is preliminary data.</text>
</comment>
<organism evidence="3 4">
    <name type="scientific">Micromonospora parastrephiae</name>
    <dbReference type="NCBI Taxonomy" id="2806101"/>
    <lineage>
        <taxon>Bacteria</taxon>
        <taxon>Bacillati</taxon>
        <taxon>Actinomycetota</taxon>
        <taxon>Actinomycetes</taxon>
        <taxon>Micromonosporales</taxon>
        <taxon>Micromonosporaceae</taxon>
        <taxon>Micromonospora</taxon>
    </lineage>
</organism>
<keyword evidence="2" id="KW-1133">Transmembrane helix</keyword>
<dbReference type="InterPro" id="IPR011042">
    <property type="entry name" value="6-blade_b-propeller_TolB-like"/>
</dbReference>
<feature type="region of interest" description="Disordered" evidence="1">
    <location>
        <begin position="59"/>
        <end position="112"/>
    </location>
</feature>
<feature type="compositionally biased region" description="Polar residues" evidence="1">
    <location>
        <begin position="103"/>
        <end position="112"/>
    </location>
</feature>
<evidence type="ECO:0000313" key="3">
    <source>
        <dbReference type="EMBL" id="MBM0231004.1"/>
    </source>
</evidence>
<keyword evidence="2" id="KW-0472">Membrane</keyword>
<gene>
    <name evidence="3" type="ORF">JNW91_03390</name>
</gene>
<evidence type="ECO:0000256" key="2">
    <source>
        <dbReference type="SAM" id="Phobius"/>
    </source>
</evidence>
<sequence length="391" mass="41221">MNDQRLRLDLTALADEVTSVDLRDRTLRTSRRLGIQRAVATSAAALVLIAAATGTALAIRPNQSPNPLPADTPSVTASPSPTRSPSPTPSTSTSEVPGAPPSGGSSADTSAGQFGKLFYGPAEVTGAETSNLRSWRPGSNPVRLLALPEIAFKGNVGVSSDGQRVAWVDNSNDLFVSDADGSDKHLLRSDVDPYCITAVWSPDGRQLLFRELKATGGSGRFGVLDTRSAEKTVRWWSSEPAACHALWSADGQTIAMNTDTGVTLYGTDGTKRRVLPGFSPDGWRTNDVVSLSPDGSRIALLRHKAVGDAGDVARDLRVNVVLDTRSGKQVTLPLGGRTVRQVYFQSDGSTVVRVQAGSGYAVLLVDEDGKKVSETAEPASLKDMQILAAVG</sequence>
<dbReference type="Gene3D" id="2.120.10.30">
    <property type="entry name" value="TolB, C-terminal domain"/>
    <property type="match status" value="1"/>
</dbReference>
<feature type="compositionally biased region" description="Low complexity" evidence="1">
    <location>
        <begin position="72"/>
        <end position="81"/>
    </location>
</feature>
<dbReference type="Proteomes" id="UP000601027">
    <property type="component" value="Unassembled WGS sequence"/>
</dbReference>
<keyword evidence="2" id="KW-0812">Transmembrane</keyword>
<dbReference type="SUPFAM" id="SSF69304">
    <property type="entry name" value="Tricorn protease N-terminal domain"/>
    <property type="match status" value="1"/>
</dbReference>
<dbReference type="RefSeq" id="WP_203173478.1">
    <property type="nucleotide sequence ID" value="NZ_JAEVHM010000007.1"/>
</dbReference>
<name>A0ABS1XP34_9ACTN</name>
<keyword evidence="4" id="KW-1185">Reference proteome</keyword>
<feature type="transmembrane region" description="Helical" evidence="2">
    <location>
        <begin position="38"/>
        <end position="59"/>
    </location>
</feature>